<feature type="compositionally biased region" description="Polar residues" evidence="1">
    <location>
        <begin position="1"/>
        <end position="11"/>
    </location>
</feature>
<dbReference type="Proteomes" id="UP000030151">
    <property type="component" value="Unassembled WGS sequence"/>
</dbReference>
<evidence type="ECO:0000313" key="3">
    <source>
        <dbReference type="EMBL" id="EXU94956.1"/>
    </source>
</evidence>
<feature type="domain" description="Heterokaryon incompatibility" evidence="2">
    <location>
        <begin position="63"/>
        <end position="147"/>
    </location>
</feature>
<dbReference type="PANTHER" id="PTHR24148">
    <property type="entry name" value="ANKYRIN REPEAT DOMAIN-CONTAINING PROTEIN 39 HOMOLOG-RELATED"/>
    <property type="match status" value="1"/>
</dbReference>
<organism evidence="3 4">
    <name type="scientific">Metarhizium robertsii</name>
    <dbReference type="NCBI Taxonomy" id="568076"/>
    <lineage>
        <taxon>Eukaryota</taxon>
        <taxon>Fungi</taxon>
        <taxon>Dikarya</taxon>
        <taxon>Ascomycota</taxon>
        <taxon>Pezizomycotina</taxon>
        <taxon>Sordariomycetes</taxon>
        <taxon>Hypocreomycetidae</taxon>
        <taxon>Hypocreales</taxon>
        <taxon>Clavicipitaceae</taxon>
        <taxon>Metarhizium</taxon>
    </lineage>
</organism>
<gene>
    <name evidence="3" type="ORF">X797_011969</name>
</gene>
<reference evidence="3 4" key="1">
    <citation type="submission" date="2014-02" db="EMBL/GenBank/DDBJ databases">
        <title>The genome sequence of the entomopathogenic fungus Metarhizium robertsii ARSEF 2575.</title>
        <authorList>
            <person name="Giuliano Garisto Donzelli B."/>
            <person name="Roe B.A."/>
            <person name="Macmil S.L."/>
            <person name="Krasnoff S.B."/>
            <person name="Gibson D.M."/>
        </authorList>
    </citation>
    <scope>NUCLEOTIDE SEQUENCE [LARGE SCALE GENOMIC DNA]</scope>
    <source>
        <strain evidence="3 4">ARSEF 2575</strain>
    </source>
</reference>
<proteinExistence type="predicted"/>
<accession>A0A014QQM1</accession>
<comment type="caution">
    <text evidence="3">The sequence shown here is derived from an EMBL/GenBank/DDBJ whole genome shotgun (WGS) entry which is preliminary data.</text>
</comment>
<dbReference type="PANTHER" id="PTHR24148:SF73">
    <property type="entry name" value="HET DOMAIN PROTEIN (AFU_ORTHOLOGUE AFUA_8G01020)"/>
    <property type="match status" value="1"/>
</dbReference>
<dbReference type="OrthoDB" id="1470350at2759"/>
<dbReference type="Pfam" id="PF06985">
    <property type="entry name" value="HET"/>
    <property type="match status" value="1"/>
</dbReference>
<name>A0A014QQM1_9HYPO</name>
<dbReference type="InterPro" id="IPR010730">
    <property type="entry name" value="HET"/>
</dbReference>
<evidence type="ECO:0000256" key="1">
    <source>
        <dbReference type="SAM" id="MobiDB-lite"/>
    </source>
</evidence>
<dbReference type="HOGENOM" id="CLU_004184_11_0_1"/>
<protein>
    <submittedName>
        <fullName evidence="3">Heterokaryon incompatibility protein</fullName>
    </submittedName>
</protein>
<evidence type="ECO:0000259" key="2">
    <source>
        <dbReference type="Pfam" id="PF06985"/>
    </source>
</evidence>
<dbReference type="AlphaFoldDB" id="A0A014QQM1"/>
<dbReference type="EMBL" id="JELW01000122">
    <property type="protein sequence ID" value="EXU94956.1"/>
    <property type="molecule type" value="Genomic_DNA"/>
</dbReference>
<dbReference type="InterPro" id="IPR052895">
    <property type="entry name" value="HetReg/Transcr_Mod"/>
</dbReference>
<dbReference type="eggNOG" id="ENOG502T30K">
    <property type="taxonomic scope" value="Eukaryota"/>
</dbReference>
<sequence length="596" mass="66613">MPSTASANATGQLPVVPSEPYASRPLSTSTDTIRLLTIERELSNQGYLVCSLQVAAFSPPQKYEALSYRWGDESVQKTIIVDGISVTVTENLHAALQYLHAHPRGCPLWIDAVSINQKDVPEKSRQLRIMPHIYSRAASVLVWLGTQYTTVDVDIESHLQQAIQDVSGDEYWQRVWILQEIGKARKIQVCFGSAGPLDWDCFVRHVEKHAESKERNIGPLALQAMRRNKYSGSCSLKKLLENHLDALCKDPRDKIYGLVGLSVDGRDFPIDYSKSVLDVWADTVHFMGRKNLLPERNDEKAAFCTLLRNLLGGDKMPSLGGVVQFQHKPGSQSFHDHLRAEGRDEWAASSVELATTCLGRIISVGPAISELRASLDLTDKWEAELQRVYRNAYEDVLDAAHQEHDVLMQHILDGTDSKLPDLTCFENHRIDFITTDHMHSLYPYSKYDPDGSDEDDRISPEFEGSWNYASTISNEPCLAIVKESSSETLPYKIAIVPPTARLADFICRVQGAPMKRIVLRHDYGNWTTQHVCGTAVMMKDLMGETAAPGAEAGEVERIEGIFTQIVRMDARAFYALLFGNDDGIQELKDKLGALAV</sequence>
<feature type="region of interest" description="Disordered" evidence="1">
    <location>
        <begin position="1"/>
        <end position="26"/>
    </location>
</feature>
<evidence type="ECO:0000313" key="4">
    <source>
        <dbReference type="Proteomes" id="UP000030151"/>
    </source>
</evidence>